<evidence type="ECO:0000313" key="2">
    <source>
        <dbReference type="EMBL" id="GMI33716.1"/>
    </source>
</evidence>
<dbReference type="Proteomes" id="UP001165060">
    <property type="component" value="Unassembled WGS sequence"/>
</dbReference>
<feature type="region of interest" description="Disordered" evidence="1">
    <location>
        <begin position="277"/>
        <end position="299"/>
    </location>
</feature>
<feature type="non-terminal residue" evidence="2">
    <location>
        <position position="1"/>
    </location>
</feature>
<reference evidence="2 3" key="1">
    <citation type="journal article" date="2023" name="Commun. Biol.">
        <title>Genome analysis of Parmales, the sister group of diatoms, reveals the evolutionary specialization of diatoms from phago-mixotrophs to photoautotrophs.</title>
        <authorList>
            <person name="Ban H."/>
            <person name="Sato S."/>
            <person name="Yoshikawa S."/>
            <person name="Yamada K."/>
            <person name="Nakamura Y."/>
            <person name="Ichinomiya M."/>
            <person name="Sato N."/>
            <person name="Blanc-Mathieu R."/>
            <person name="Endo H."/>
            <person name="Kuwata A."/>
            <person name="Ogata H."/>
        </authorList>
    </citation>
    <scope>NUCLEOTIDE SEQUENCE [LARGE SCALE GENOMIC DNA]</scope>
</reference>
<name>A0ABQ6MW18_9STRA</name>
<keyword evidence="3" id="KW-1185">Reference proteome</keyword>
<protein>
    <submittedName>
        <fullName evidence="2">Uncharacterized protein</fullName>
    </submittedName>
</protein>
<proteinExistence type="predicted"/>
<sequence length="320" mass="32013">PSPSSSSRKPSTISHKSFPPAPDRKLQACDGFTDCVGTCITQEMCTTQMYASNCEEVVASWPFDEYCDDGSYGVDFRCDEFSNDSGSCGGGGGGVPTTGGGGTYGGDTGGSVPVDNGECAFTDCVGTCITESMCVSQMYASNCDEVVASWPFDEYCDDGSYGVDFRCDEFSNDSGSCDGGGGGTTGGGGGVPTTGGGGTYGGDTGGSVPVDNGECAFTDCVGTCITESMCVSQMYASNCDEVVASWPFDEFCDDGSYGVDFRCDEFSNDSGSCDGGGGGTTGGGGGVPTTGGGGTYGGDTGGSVPVDNGECAFTDCVGTC</sequence>
<feature type="non-terminal residue" evidence="2">
    <location>
        <position position="320"/>
    </location>
</feature>
<gene>
    <name evidence="2" type="ORF">TeGR_g8755</name>
</gene>
<comment type="caution">
    <text evidence="2">The sequence shown here is derived from an EMBL/GenBank/DDBJ whole genome shotgun (WGS) entry which is preliminary data.</text>
</comment>
<organism evidence="2 3">
    <name type="scientific">Tetraparma gracilis</name>
    <dbReference type="NCBI Taxonomy" id="2962635"/>
    <lineage>
        <taxon>Eukaryota</taxon>
        <taxon>Sar</taxon>
        <taxon>Stramenopiles</taxon>
        <taxon>Ochrophyta</taxon>
        <taxon>Bolidophyceae</taxon>
        <taxon>Parmales</taxon>
        <taxon>Triparmaceae</taxon>
        <taxon>Tetraparma</taxon>
    </lineage>
</organism>
<evidence type="ECO:0000313" key="3">
    <source>
        <dbReference type="Proteomes" id="UP001165060"/>
    </source>
</evidence>
<accession>A0ABQ6MW18</accession>
<evidence type="ECO:0000256" key="1">
    <source>
        <dbReference type="SAM" id="MobiDB-lite"/>
    </source>
</evidence>
<feature type="region of interest" description="Disordered" evidence="1">
    <location>
        <begin position="181"/>
        <end position="202"/>
    </location>
</feature>
<dbReference type="EMBL" id="BRYB01001787">
    <property type="protein sequence ID" value="GMI33716.1"/>
    <property type="molecule type" value="Genomic_DNA"/>
</dbReference>